<proteinExistence type="predicted"/>
<evidence type="ECO:0000256" key="1">
    <source>
        <dbReference type="SAM" id="MobiDB-lite"/>
    </source>
</evidence>
<accession>Q6H640</accession>
<dbReference type="AlphaFoldDB" id="Q6H640"/>
<reference evidence="3" key="2">
    <citation type="submission" date="2002-05" db="EMBL/GenBank/DDBJ databases">
        <title>Oryza sativa nipponbare(GA3) genomic DNA, chromosome 2, PAC clone:P0030D07.</title>
        <authorList>
            <person name="Sasaki T."/>
            <person name="Matsumoto T."/>
            <person name="Katayose Y."/>
        </authorList>
    </citation>
    <scope>NUCLEOTIDE SEQUENCE</scope>
</reference>
<protein>
    <submittedName>
        <fullName evidence="3">Uncharacterized protein</fullName>
    </submittedName>
</protein>
<evidence type="ECO:0000313" key="4">
    <source>
        <dbReference type="Proteomes" id="UP000000763"/>
    </source>
</evidence>
<evidence type="ECO:0000313" key="2">
    <source>
        <dbReference type="EMBL" id="BAD25800.1"/>
    </source>
</evidence>
<dbReference type="EMBL" id="AP005306">
    <property type="protein sequence ID" value="BAD25809.1"/>
    <property type="molecule type" value="Genomic_DNA"/>
</dbReference>
<reference evidence="4" key="3">
    <citation type="journal article" date="2005" name="Nature">
        <title>The map-based sequence of the rice genome.</title>
        <authorList>
            <consortium name="International rice genome sequencing project (IRGSP)"/>
            <person name="Matsumoto T."/>
            <person name="Wu J."/>
            <person name="Kanamori H."/>
            <person name="Katayose Y."/>
            <person name="Fujisawa M."/>
            <person name="Namiki N."/>
            <person name="Mizuno H."/>
            <person name="Yamamoto K."/>
            <person name="Antonio B.A."/>
            <person name="Baba T."/>
            <person name="Sakata K."/>
            <person name="Nagamura Y."/>
            <person name="Aoki H."/>
            <person name="Arikawa K."/>
            <person name="Arita K."/>
            <person name="Bito T."/>
            <person name="Chiden Y."/>
            <person name="Fujitsuka N."/>
            <person name="Fukunaka R."/>
            <person name="Hamada M."/>
            <person name="Harada C."/>
            <person name="Hayashi A."/>
            <person name="Hijishita S."/>
            <person name="Honda M."/>
            <person name="Hosokawa S."/>
            <person name="Ichikawa Y."/>
            <person name="Idonuma A."/>
            <person name="Iijima M."/>
            <person name="Ikeda M."/>
            <person name="Ikeno M."/>
            <person name="Ito K."/>
            <person name="Ito S."/>
            <person name="Ito T."/>
            <person name="Ito Y."/>
            <person name="Ito Y."/>
            <person name="Iwabuchi A."/>
            <person name="Kamiya K."/>
            <person name="Karasawa W."/>
            <person name="Kurita K."/>
            <person name="Katagiri S."/>
            <person name="Kikuta A."/>
            <person name="Kobayashi H."/>
            <person name="Kobayashi N."/>
            <person name="Machita K."/>
            <person name="Maehara T."/>
            <person name="Masukawa M."/>
            <person name="Mizubayashi T."/>
            <person name="Mukai Y."/>
            <person name="Nagasaki H."/>
            <person name="Nagata Y."/>
            <person name="Naito S."/>
            <person name="Nakashima M."/>
            <person name="Nakama Y."/>
            <person name="Nakamichi Y."/>
            <person name="Nakamura M."/>
            <person name="Meguro A."/>
            <person name="Negishi M."/>
            <person name="Ohta I."/>
            <person name="Ohta T."/>
            <person name="Okamoto M."/>
            <person name="Ono N."/>
            <person name="Saji S."/>
            <person name="Sakaguchi M."/>
            <person name="Sakai K."/>
            <person name="Shibata M."/>
            <person name="Shimokawa T."/>
            <person name="Song J."/>
            <person name="Takazaki Y."/>
            <person name="Terasawa K."/>
            <person name="Tsugane M."/>
            <person name="Tsuji K."/>
            <person name="Ueda S."/>
            <person name="Waki K."/>
            <person name="Yamagata H."/>
            <person name="Yamamoto M."/>
            <person name="Yamamoto S."/>
            <person name="Yamane H."/>
            <person name="Yoshiki S."/>
            <person name="Yoshihara R."/>
            <person name="Yukawa K."/>
            <person name="Zhong H."/>
            <person name="Yano M."/>
            <person name="Yuan Q."/>
            <person name="Ouyang S."/>
            <person name="Liu J."/>
            <person name="Jones K.M."/>
            <person name="Gansberger K."/>
            <person name="Moffat K."/>
            <person name="Hill J."/>
            <person name="Bera J."/>
            <person name="Fadrosh D."/>
            <person name="Jin S."/>
            <person name="Johri S."/>
            <person name="Kim M."/>
            <person name="Overton L."/>
            <person name="Reardon M."/>
            <person name="Tsitrin T."/>
            <person name="Vuong H."/>
            <person name="Weaver B."/>
            <person name="Ciecko A."/>
            <person name="Tallon L."/>
            <person name="Jackson J."/>
            <person name="Pai G."/>
            <person name="Aken S.V."/>
            <person name="Utterback T."/>
            <person name="Reidmuller S."/>
            <person name="Feldblyum T."/>
            <person name="Hsiao J."/>
            <person name="Zismann V."/>
            <person name="Iobst S."/>
            <person name="de Vazeille A.R."/>
            <person name="Buell C.R."/>
            <person name="Ying K."/>
            <person name="Li Y."/>
            <person name="Lu T."/>
            <person name="Huang Y."/>
            <person name="Zhao Q."/>
            <person name="Feng Q."/>
            <person name="Zhang L."/>
            <person name="Zhu J."/>
            <person name="Weng Q."/>
            <person name="Mu J."/>
            <person name="Lu Y."/>
            <person name="Fan D."/>
            <person name="Liu Y."/>
            <person name="Guan J."/>
            <person name="Zhang Y."/>
            <person name="Yu S."/>
            <person name="Liu X."/>
            <person name="Zhang Y."/>
            <person name="Hong G."/>
            <person name="Han B."/>
            <person name="Choisne N."/>
            <person name="Demange N."/>
            <person name="Orjeda G."/>
            <person name="Samain S."/>
            <person name="Cattolico L."/>
            <person name="Pelletier E."/>
            <person name="Couloux A."/>
            <person name="Segurens B."/>
            <person name="Wincker P."/>
            <person name="D'Hont A."/>
            <person name="Scarpelli C."/>
            <person name="Weissenbach J."/>
            <person name="Salanoubat M."/>
            <person name="Quetier F."/>
            <person name="Yu Y."/>
            <person name="Kim H.R."/>
            <person name="Rambo T."/>
            <person name="Currie J."/>
            <person name="Collura K."/>
            <person name="Luo M."/>
            <person name="Yang T."/>
            <person name="Ammiraju J.S.S."/>
            <person name="Engler F."/>
            <person name="Soderlund C."/>
            <person name="Wing R.A."/>
            <person name="Palmer L.E."/>
            <person name="de la Bastide M."/>
            <person name="Spiegel L."/>
            <person name="Nascimento L."/>
            <person name="Zutavern T."/>
            <person name="O'Shaughnessy A."/>
            <person name="Dike S."/>
            <person name="Dedhia N."/>
            <person name="Preston R."/>
            <person name="Balija V."/>
            <person name="McCombie W.R."/>
            <person name="Chow T."/>
            <person name="Chen H."/>
            <person name="Chung M."/>
            <person name="Chen C."/>
            <person name="Shaw J."/>
            <person name="Wu H."/>
            <person name="Hsiao K."/>
            <person name="Chao Y."/>
            <person name="Chu M."/>
            <person name="Cheng C."/>
            <person name="Hour A."/>
            <person name="Lee P."/>
            <person name="Lin S."/>
            <person name="Lin Y."/>
            <person name="Liou J."/>
            <person name="Liu S."/>
            <person name="Hsing Y."/>
            <person name="Raghuvanshi S."/>
            <person name="Mohanty A."/>
            <person name="Bharti A.K."/>
            <person name="Gaur A."/>
            <person name="Gupta V."/>
            <person name="Kumar D."/>
            <person name="Ravi V."/>
            <person name="Vij S."/>
            <person name="Kapur A."/>
            <person name="Khurana P."/>
            <person name="Khurana P."/>
            <person name="Khurana J.P."/>
            <person name="Tyagi A.K."/>
            <person name="Gaikwad K."/>
            <person name="Singh A."/>
            <person name="Dalal V."/>
            <person name="Srivastava S."/>
            <person name="Dixit A."/>
            <person name="Pal A.K."/>
            <person name="Ghazi I.A."/>
            <person name="Yadav M."/>
            <person name="Pandit A."/>
            <person name="Bhargava A."/>
            <person name="Sureshbabu K."/>
            <person name="Batra K."/>
            <person name="Sharma T.R."/>
            <person name="Mohapatra T."/>
            <person name="Singh N.K."/>
            <person name="Messing J."/>
            <person name="Nelson A.B."/>
            <person name="Fuks G."/>
            <person name="Kavchok S."/>
            <person name="Keizer G."/>
            <person name="Linton E."/>
            <person name="Llaca V."/>
            <person name="Song R."/>
            <person name="Tanyolac B."/>
            <person name="Young S."/>
            <person name="Ho-Il K."/>
            <person name="Hahn J.H."/>
            <person name="Sangsakoo G."/>
            <person name="Vanavichit A."/>
            <person name="de Mattos Luiz.A.T."/>
            <person name="Zimmer P.D."/>
            <person name="Malone G."/>
            <person name="Dellagostin O."/>
            <person name="de Oliveira A.C."/>
            <person name="Bevan M."/>
            <person name="Bancroft I."/>
            <person name="Minx P."/>
            <person name="Cordum H."/>
            <person name="Wilson R."/>
            <person name="Cheng Z."/>
            <person name="Jin W."/>
            <person name="Jiang J."/>
            <person name="Leong S.A."/>
            <person name="Iwama H."/>
            <person name="Gojobori T."/>
            <person name="Itoh T."/>
            <person name="Niimura Y."/>
            <person name="Fujii Y."/>
            <person name="Habara T."/>
            <person name="Sakai H."/>
            <person name="Sato Y."/>
            <person name="Wilson G."/>
            <person name="Kumar K."/>
            <person name="McCouch S."/>
            <person name="Juretic N."/>
            <person name="Hoen D."/>
            <person name="Wright S."/>
            <person name="Bruskiewich R."/>
            <person name="Bureau T."/>
            <person name="Miyao A."/>
            <person name="Hirochika H."/>
            <person name="Nishikawa T."/>
            <person name="Kadowaki K."/>
            <person name="Sugiura M."/>
            <person name="Burr B."/>
            <person name="Sasaki T."/>
        </authorList>
    </citation>
    <scope>NUCLEOTIDE SEQUENCE [LARGE SCALE GENOMIC DNA]</scope>
    <source>
        <strain evidence="4">cv. Nipponbare</strain>
    </source>
</reference>
<feature type="region of interest" description="Disordered" evidence="1">
    <location>
        <begin position="73"/>
        <end position="114"/>
    </location>
</feature>
<feature type="compositionally biased region" description="Basic and acidic residues" evidence="1">
    <location>
        <begin position="73"/>
        <end position="83"/>
    </location>
</feature>
<evidence type="ECO:0000313" key="3">
    <source>
        <dbReference type="EMBL" id="BAD25809.1"/>
    </source>
</evidence>
<sequence>MREEGWNPLGNVELELLPRLGVNLVDSVGPDAKTGDARLPPFSTPPAAENELLHNGAKVGGVDDEHGVGRLEKARREMEEESPRSTVAGRSGPNIEEGVEGVGRGRRGDGRGGGEEAAQLVLAKAWAHRWMDMTMVVAALLACGFSTRLCVRR</sequence>
<dbReference type="Proteomes" id="UP000000763">
    <property type="component" value="Chromosome 2"/>
</dbReference>
<name>Q6H640_ORYSJ</name>
<organism evidence="3 4">
    <name type="scientific">Oryza sativa subsp. japonica</name>
    <name type="common">Rice</name>
    <dbReference type="NCBI Taxonomy" id="39947"/>
    <lineage>
        <taxon>Eukaryota</taxon>
        <taxon>Viridiplantae</taxon>
        <taxon>Streptophyta</taxon>
        <taxon>Embryophyta</taxon>
        <taxon>Tracheophyta</taxon>
        <taxon>Spermatophyta</taxon>
        <taxon>Magnoliopsida</taxon>
        <taxon>Liliopsida</taxon>
        <taxon>Poales</taxon>
        <taxon>Poaceae</taxon>
        <taxon>BOP clade</taxon>
        <taxon>Oryzoideae</taxon>
        <taxon>Oryzeae</taxon>
        <taxon>Oryzinae</taxon>
        <taxon>Oryza</taxon>
        <taxon>Oryza sativa</taxon>
    </lineage>
</organism>
<reference evidence="2" key="1">
    <citation type="submission" date="2002-05" db="EMBL/GenBank/DDBJ databases">
        <title>Oryza sativa nipponbare(GA3) genomic DNA, chromosome 2, BAC clone:OJ1282_H11.</title>
        <authorList>
            <person name="Sasaki T."/>
            <person name="Matsumoto T."/>
            <person name="Katayose Y."/>
        </authorList>
    </citation>
    <scope>NUCLEOTIDE SEQUENCE</scope>
</reference>
<dbReference type="EMBL" id="AP005291">
    <property type="protein sequence ID" value="BAD25800.1"/>
    <property type="molecule type" value="Genomic_DNA"/>
</dbReference>
<reference evidence="4" key="4">
    <citation type="journal article" date="2008" name="Nucleic Acids Res.">
        <title>The rice annotation project database (RAP-DB): 2008 update.</title>
        <authorList>
            <consortium name="The rice annotation project (RAP)"/>
        </authorList>
    </citation>
    <scope>GENOME REANNOTATION</scope>
    <source>
        <strain evidence="4">cv. Nipponbare</strain>
    </source>
</reference>
<gene>
    <name evidence="2" type="ORF">OJ1282_H11.35</name>
    <name evidence="3" type="ORF">P0030D07.13</name>
</gene>